<keyword evidence="1" id="KW-0812">Transmembrane</keyword>
<gene>
    <name evidence="2" type="ORF">EYZ11_012185</name>
</gene>
<sequence length="137" mass="14147">MSQPSPPASPVTRTTKLKSYIILALHILQFVFGITVIGLYSGAIRHASESNDALPSKWVYAVIVASLACVTAVGLGSGDDAVDCVCVARGPGDIVDSCVWDLCGEVRGIGSEEDETCCVGGSGEFGDVDWIGGLGRA</sequence>
<reference evidence="2 3" key="1">
    <citation type="submission" date="2019-03" db="EMBL/GenBank/DDBJ databases">
        <title>The genome sequence of a newly discovered highly antifungal drug resistant Aspergillus species, Aspergillus tanneri NIH 1004.</title>
        <authorList>
            <person name="Mounaud S."/>
            <person name="Singh I."/>
            <person name="Joardar V."/>
            <person name="Pakala S."/>
            <person name="Pakala S."/>
            <person name="Venepally P."/>
            <person name="Hoover J."/>
            <person name="Nierman W."/>
            <person name="Chung J."/>
            <person name="Losada L."/>
        </authorList>
    </citation>
    <scope>NUCLEOTIDE SEQUENCE [LARGE SCALE GENOMIC DNA]</scope>
    <source>
        <strain evidence="2 3">NIH1004</strain>
    </source>
</reference>
<keyword evidence="3" id="KW-1185">Reference proteome</keyword>
<comment type="caution">
    <text evidence="2">The sequence shown here is derived from an EMBL/GenBank/DDBJ whole genome shotgun (WGS) entry which is preliminary data.</text>
</comment>
<evidence type="ECO:0000256" key="1">
    <source>
        <dbReference type="SAM" id="Phobius"/>
    </source>
</evidence>
<proteinExistence type="predicted"/>
<dbReference type="AlphaFoldDB" id="A0A4S3J0W5"/>
<dbReference type="PANTHER" id="PTHR42083:SF1">
    <property type="entry name" value="MARVEL DOMAIN-CONTAINING PROTEIN"/>
    <property type="match status" value="1"/>
</dbReference>
<dbReference type="Proteomes" id="UP000308092">
    <property type="component" value="Unassembled WGS sequence"/>
</dbReference>
<organism evidence="2 3">
    <name type="scientific">Aspergillus tanneri</name>
    <dbReference type="NCBI Taxonomy" id="1220188"/>
    <lineage>
        <taxon>Eukaryota</taxon>
        <taxon>Fungi</taxon>
        <taxon>Dikarya</taxon>
        <taxon>Ascomycota</taxon>
        <taxon>Pezizomycotina</taxon>
        <taxon>Eurotiomycetes</taxon>
        <taxon>Eurotiomycetidae</taxon>
        <taxon>Eurotiales</taxon>
        <taxon>Aspergillaceae</taxon>
        <taxon>Aspergillus</taxon>
        <taxon>Aspergillus subgen. Circumdati</taxon>
    </lineage>
</organism>
<evidence type="ECO:0000313" key="2">
    <source>
        <dbReference type="EMBL" id="THC88363.1"/>
    </source>
</evidence>
<keyword evidence="1" id="KW-0472">Membrane</keyword>
<name>A0A4S3J0W5_9EURO</name>
<feature type="transmembrane region" description="Helical" evidence="1">
    <location>
        <begin position="20"/>
        <end position="46"/>
    </location>
</feature>
<feature type="transmembrane region" description="Helical" evidence="1">
    <location>
        <begin position="58"/>
        <end position="76"/>
    </location>
</feature>
<keyword evidence="1" id="KW-1133">Transmembrane helix</keyword>
<evidence type="ECO:0000313" key="3">
    <source>
        <dbReference type="Proteomes" id="UP000308092"/>
    </source>
</evidence>
<dbReference type="VEuPathDB" id="FungiDB:EYZ11_012185"/>
<dbReference type="PANTHER" id="PTHR42083">
    <property type="entry name" value="MARVEL DOMAIN-CONTAINING PROTEIN"/>
    <property type="match status" value="1"/>
</dbReference>
<protein>
    <submittedName>
        <fullName evidence="2">Uncharacterized protein</fullName>
    </submittedName>
</protein>
<accession>A0A4S3J0W5</accession>
<dbReference type="EMBL" id="SOSA01000866">
    <property type="protein sequence ID" value="THC88363.1"/>
    <property type="molecule type" value="Genomic_DNA"/>
</dbReference>